<comment type="caution">
    <text evidence="1">The sequence shown here is derived from an EMBL/GenBank/DDBJ whole genome shotgun (WGS) entry which is preliminary data.</text>
</comment>
<gene>
    <name evidence="1" type="ORF">DWB61_17470</name>
</gene>
<name>A0A425XWD6_9BACT</name>
<dbReference type="EMBL" id="QQWG01000037">
    <property type="protein sequence ID" value="RRG18961.1"/>
    <property type="molecule type" value="Genomic_DNA"/>
</dbReference>
<dbReference type="Proteomes" id="UP000285794">
    <property type="component" value="Unassembled WGS sequence"/>
</dbReference>
<reference evidence="1 2" key="1">
    <citation type="submission" date="2018-07" db="EMBL/GenBank/DDBJ databases">
        <title>Draft genome sequence of Ancylomarina sp. M1P.</title>
        <authorList>
            <person name="Yadav S."/>
            <person name="Villanueva L."/>
            <person name="Damste J.S.S."/>
        </authorList>
    </citation>
    <scope>NUCLEOTIDE SEQUENCE [LARGE SCALE GENOMIC DNA]</scope>
    <source>
        <strain evidence="1 2">M1P</strain>
    </source>
</reference>
<evidence type="ECO:0000313" key="1">
    <source>
        <dbReference type="EMBL" id="RRG18961.1"/>
    </source>
</evidence>
<sequence>MNEIERCRDLDDEVFEEFKEYFPKTVVSDFKKEFPTTCLLVNMFDSSSAFIKNSIFDSCESDDYYGAKVLFRSLIEHFIRFKYLFVNWGLSKSDDFAKNYLDYGNAREVLDLIRAKVSEQQLHDPEFRIKDWDVFLKDHPNFKNKTRKEVDAETKKYTFKNIIRFLNEEFNKSDNEMSSFLGQLIIEYSDLSSYVHGGMKSYQTMMTNNSDKKREEEYNRISGLTFQMSNSIKLFSVLMYVQTDREAFSKHYFKIDKLLKQVNSQ</sequence>
<accession>A0A425XWD6</accession>
<dbReference type="RefSeq" id="WP_125032192.1">
    <property type="nucleotide sequence ID" value="NZ_JAPXVP010000034.1"/>
</dbReference>
<dbReference type="AlphaFoldDB" id="A0A425XWD6"/>
<keyword evidence="2" id="KW-1185">Reference proteome</keyword>
<proteinExistence type="predicted"/>
<dbReference type="Pfam" id="PF18928">
    <property type="entry name" value="DUF5677"/>
    <property type="match status" value="1"/>
</dbReference>
<dbReference type="InterPro" id="IPR043733">
    <property type="entry name" value="DUF5677"/>
</dbReference>
<evidence type="ECO:0000313" key="2">
    <source>
        <dbReference type="Proteomes" id="UP000285794"/>
    </source>
</evidence>
<protein>
    <submittedName>
        <fullName evidence="1">Uncharacterized protein</fullName>
    </submittedName>
</protein>
<dbReference type="OrthoDB" id="1490876at2"/>
<organism evidence="1 2">
    <name type="scientific">Ancylomarina euxinus</name>
    <dbReference type="NCBI Taxonomy" id="2283627"/>
    <lineage>
        <taxon>Bacteria</taxon>
        <taxon>Pseudomonadati</taxon>
        <taxon>Bacteroidota</taxon>
        <taxon>Bacteroidia</taxon>
        <taxon>Marinilabiliales</taxon>
        <taxon>Marinifilaceae</taxon>
        <taxon>Ancylomarina</taxon>
    </lineage>
</organism>